<accession>A0A1U7CTA1</accession>
<evidence type="ECO:0000313" key="2">
    <source>
        <dbReference type="EMBL" id="APW62126.1"/>
    </source>
</evidence>
<dbReference type="EMBL" id="CP019082">
    <property type="protein sequence ID" value="APW62126.1"/>
    <property type="molecule type" value="Genomic_DNA"/>
</dbReference>
<evidence type="ECO:0000256" key="1">
    <source>
        <dbReference type="SAM" id="MobiDB-lite"/>
    </source>
</evidence>
<name>A0A1U7CTA1_9BACT</name>
<dbReference type="KEGG" id="pbor:BSF38_03658"/>
<keyword evidence="3" id="KW-1185">Reference proteome</keyword>
<gene>
    <name evidence="2" type="ORF">BSF38_03658</name>
</gene>
<reference evidence="3" key="1">
    <citation type="submission" date="2016-12" db="EMBL/GenBank/DDBJ databases">
        <title>Comparative genomics of four Isosphaeraceae planctomycetes: a common pool of plasmids and glycoside hydrolase genes.</title>
        <authorList>
            <person name="Ivanova A."/>
        </authorList>
    </citation>
    <scope>NUCLEOTIDE SEQUENCE [LARGE SCALE GENOMIC DNA]</scope>
    <source>
        <strain evidence="3">PX4</strain>
    </source>
</reference>
<dbReference type="Proteomes" id="UP000186309">
    <property type="component" value="Chromosome"/>
</dbReference>
<organism evidence="2 3">
    <name type="scientific">Paludisphaera borealis</name>
    <dbReference type="NCBI Taxonomy" id="1387353"/>
    <lineage>
        <taxon>Bacteria</taxon>
        <taxon>Pseudomonadati</taxon>
        <taxon>Planctomycetota</taxon>
        <taxon>Planctomycetia</taxon>
        <taxon>Isosphaerales</taxon>
        <taxon>Isosphaeraceae</taxon>
        <taxon>Paludisphaera</taxon>
    </lineage>
</organism>
<evidence type="ECO:0000313" key="3">
    <source>
        <dbReference type="Proteomes" id="UP000186309"/>
    </source>
</evidence>
<protein>
    <submittedName>
        <fullName evidence="2">Uncharacterized protein</fullName>
    </submittedName>
</protein>
<proteinExistence type="predicted"/>
<feature type="region of interest" description="Disordered" evidence="1">
    <location>
        <begin position="16"/>
        <end position="43"/>
    </location>
</feature>
<sequence>MADQAENLRRLVQAQRDWKELADEPPAPRPVEGGGGRRAAGEVADSWKPLRNAGSLLGLGTRRKTGRIAS</sequence>
<dbReference type="AlphaFoldDB" id="A0A1U7CTA1"/>
<dbReference type="STRING" id="1387353.BSF38_03658"/>
<dbReference type="RefSeq" id="WP_076347967.1">
    <property type="nucleotide sequence ID" value="NZ_CP019082.1"/>
</dbReference>